<feature type="non-terminal residue" evidence="1">
    <location>
        <position position="1"/>
    </location>
</feature>
<reference evidence="1" key="1">
    <citation type="submission" date="2023-10" db="EMBL/GenBank/DDBJ databases">
        <authorList>
            <person name="Chen Y."/>
            <person name="Shah S."/>
            <person name="Dougan E. K."/>
            <person name="Thang M."/>
            <person name="Chan C."/>
        </authorList>
    </citation>
    <scope>NUCLEOTIDE SEQUENCE [LARGE SCALE GENOMIC DNA]</scope>
</reference>
<dbReference type="EMBL" id="CAUYUJ010002182">
    <property type="protein sequence ID" value="CAK0799591.1"/>
    <property type="molecule type" value="Genomic_DNA"/>
</dbReference>
<comment type="caution">
    <text evidence="1">The sequence shown here is derived from an EMBL/GenBank/DDBJ whole genome shotgun (WGS) entry which is preliminary data.</text>
</comment>
<gene>
    <name evidence="1" type="ORF">PCOR1329_LOCUS7987</name>
</gene>
<evidence type="ECO:0000313" key="1">
    <source>
        <dbReference type="EMBL" id="CAK0799591.1"/>
    </source>
</evidence>
<accession>A0ABN9Q589</accession>
<feature type="non-terminal residue" evidence="1">
    <location>
        <position position="159"/>
    </location>
</feature>
<proteinExistence type="predicted"/>
<name>A0ABN9Q589_9DINO</name>
<sequence length="159" mass="18466">ELTKRVVRYIYNSAKNEGLRQIKEWEELVNKLVDGAMHGYCAACQEKKWFFEIDLAPAFTSAAWEILKFQARGANPRHVRFPELQEVVVNEYEEKLDRILLIKAMWDATSATFGSDDSKVQSKVYNALHKAYQGALDECIMDSRPLGDLEKVEMFTKRW</sequence>
<dbReference type="Proteomes" id="UP001189429">
    <property type="component" value="Unassembled WGS sequence"/>
</dbReference>
<evidence type="ECO:0000313" key="2">
    <source>
        <dbReference type="Proteomes" id="UP001189429"/>
    </source>
</evidence>
<keyword evidence="2" id="KW-1185">Reference proteome</keyword>
<protein>
    <submittedName>
        <fullName evidence="1">Uncharacterized protein</fullName>
    </submittedName>
</protein>
<organism evidence="1 2">
    <name type="scientific">Prorocentrum cordatum</name>
    <dbReference type="NCBI Taxonomy" id="2364126"/>
    <lineage>
        <taxon>Eukaryota</taxon>
        <taxon>Sar</taxon>
        <taxon>Alveolata</taxon>
        <taxon>Dinophyceae</taxon>
        <taxon>Prorocentrales</taxon>
        <taxon>Prorocentraceae</taxon>
        <taxon>Prorocentrum</taxon>
    </lineage>
</organism>